<name>A0A9X7JKI8_9ACTN</name>
<comment type="caution">
    <text evidence="3">The sequence shown here is derived from an EMBL/GenBank/DDBJ whole genome shotgun (WGS) entry which is preliminary data.</text>
</comment>
<accession>A0A9X7JKI8</accession>
<keyword evidence="4" id="KW-1185">Reference proteome</keyword>
<sequence>MTSALALRPPLTFARAASAAASAEATAEETADAAALLAAEATADAPDLAADAAEDAAEPAGLFDEHPDSPAPPTMMTSAAETHRLT</sequence>
<feature type="signal peptide" evidence="2">
    <location>
        <begin position="1"/>
        <end position="19"/>
    </location>
</feature>
<evidence type="ECO:0000313" key="4">
    <source>
        <dbReference type="Proteomes" id="UP000242427"/>
    </source>
</evidence>
<gene>
    <name evidence="3" type="ORF">B7P34_28160</name>
</gene>
<evidence type="ECO:0000256" key="1">
    <source>
        <dbReference type="SAM" id="MobiDB-lite"/>
    </source>
</evidence>
<dbReference type="EMBL" id="PXWG01000120">
    <property type="protein sequence ID" value="PSJ25443.1"/>
    <property type="molecule type" value="Genomic_DNA"/>
</dbReference>
<protein>
    <submittedName>
        <fullName evidence="3">Uncharacterized protein</fullName>
    </submittedName>
</protein>
<evidence type="ECO:0000256" key="2">
    <source>
        <dbReference type="SAM" id="SignalP"/>
    </source>
</evidence>
<reference evidence="3 4" key="1">
    <citation type="submission" date="2018-03" db="EMBL/GenBank/DDBJ databases">
        <title>Chitinolytic properties of Streptosporangium nondiastaticum TBG75A20.</title>
        <authorList>
            <person name="Gayathri V."/>
            <person name="Shiburaj S."/>
        </authorList>
    </citation>
    <scope>NUCLEOTIDE SEQUENCE [LARGE SCALE GENOMIC DNA]</scope>
    <source>
        <strain evidence="3 4">TBG75A20</strain>
    </source>
</reference>
<dbReference type="Proteomes" id="UP000242427">
    <property type="component" value="Unassembled WGS sequence"/>
</dbReference>
<dbReference type="AlphaFoldDB" id="A0A9X7JKI8"/>
<organism evidence="3 4">
    <name type="scientific">Streptosporangium nondiastaticum</name>
    <dbReference type="NCBI Taxonomy" id="35764"/>
    <lineage>
        <taxon>Bacteria</taxon>
        <taxon>Bacillati</taxon>
        <taxon>Actinomycetota</taxon>
        <taxon>Actinomycetes</taxon>
        <taxon>Streptosporangiales</taxon>
        <taxon>Streptosporangiaceae</taxon>
        <taxon>Streptosporangium</taxon>
    </lineage>
</organism>
<proteinExistence type="predicted"/>
<evidence type="ECO:0000313" key="3">
    <source>
        <dbReference type="EMBL" id="PSJ25443.1"/>
    </source>
</evidence>
<keyword evidence="2" id="KW-0732">Signal</keyword>
<feature type="region of interest" description="Disordered" evidence="1">
    <location>
        <begin position="46"/>
        <end position="86"/>
    </location>
</feature>
<feature type="chain" id="PRO_5040746323" evidence="2">
    <location>
        <begin position="20"/>
        <end position="86"/>
    </location>
</feature>